<keyword evidence="2" id="KW-1185">Reference proteome</keyword>
<gene>
    <name evidence="1" type="primary">Vigan.09G055100</name>
    <name evidence="1" type="ORF">VIGAN_09055100</name>
</gene>
<evidence type="ECO:0000313" key="1">
    <source>
        <dbReference type="EMBL" id="BAT97180.1"/>
    </source>
</evidence>
<dbReference type="AlphaFoldDB" id="A0A0S3SX22"/>
<sequence length="116" mass="13083">MTIALSHVVLPYLLNDSFNDQSDLKCAQFIRSTLKGTSRLNHIAGEAIPKDDPNFQIWDNDDSQIMTWLRGSMTIGINRDYRFYSSALEIGEGLGNTFSMCHLVPSWVLSLLCDII</sequence>
<dbReference type="Proteomes" id="UP000291084">
    <property type="component" value="Chromosome 9"/>
</dbReference>
<organism evidence="1 2">
    <name type="scientific">Vigna angularis var. angularis</name>
    <dbReference type="NCBI Taxonomy" id="157739"/>
    <lineage>
        <taxon>Eukaryota</taxon>
        <taxon>Viridiplantae</taxon>
        <taxon>Streptophyta</taxon>
        <taxon>Embryophyta</taxon>
        <taxon>Tracheophyta</taxon>
        <taxon>Spermatophyta</taxon>
        <taxon>Magnoliopsida</taxon>
        <taxon>eudicotyledons</taxon>
        <taxon>Gunneridae</taxon>
        <taxon>Pentapetalae</taxon>
        <taxon>rosids</taxon>
        <taxon>fabids</taxon>
        <taxon>Fabales</taxon>
        <taxon>Fabaceae</taxon>
        <taxon>Papilionoideae</taxon>
        <taxon>50 kb inversion clade</taxon>
        <taxon>NPAAA clade</taxon>
        <taxon>indigoferoid/millettioid clade</taxon>
        <taxon>Phaseoleae</taxon>
        <taxon>Vigna</taxon>
    </lineage>
</organism>
<name>A0A0S3SX22_PHAAN</name>
<evidence type="ECO:0000313" key="2">
    <source>
        <dbReference type="Proteomes" id="UP000291084"/>
    </source>
</evidence>
<protein>
    <submittedName>
        <fullName evidence="1">Uncharacterized protein</fullName>
    </submittedName>
</protein>
<reference evidence="1 2" key="1">
    <citation type="journal article" date="2015" name="Sci. Rep.">
        <title>The power of single molecule real-time sequencing technology in the de novo assembly of a eukaryotic genome.</title>
        <authorList>
            <person name="Sakai H."/>
            <person name="Naito K."/>
            <person name="Ogiso-Tanaka E."/>
            <person name="Takahashi Y."/>
            <person name="Iseki K."/>
            <person name="Muto C."/>
            <person name="Satou K."/>
            <person name="Teruya K."/>
            <person name="Shiroma A."/>
            <person name="Shimoji M."/>
            <person name="Hirano T."/>
            <person name="Itoh T."/>
            <person name="Kaga A."/>
            <person name="Tomooka N."/>
        </authorList>
    </citation>
    <scope>NUCLEOTIDE SEQUENCE [LARGE SCALE GENOMIC DNA]</scope>
    <source>
        <strain evidence="2">cv. Shumari</strain>
    </source>
</reference>
<proteinExistence type="predicted"/>
<accession>A0A0S3SX22</accession>
<dbReference type="EMBL" id="AP015042">
    <property type="protein sequence ID" value="BAT97180.1"/>
    <property type="molecule type" value="Genomic_DNA"/>
</dbReference>